<organism evidence="1 2">
    <name type="scientific">Panagrolaimus sp. ES5</name>
    <dbReference type="NCBI Taxonomy" id="591445"/>
    <lineage>
        <taxon>Eukaryota</taxon>
        <taxon>Metazoa</taxon>
        <taxon>Ecdysozoa</taxon>
        <taxon>Nematoda</taxon>
        <taxon>Chromadorea</taxon>
        <taxon>Rhabditida</taxon>
        <taxon>Tylenchina</taxon>
        <taxon>Panagrolaimomorpha</taxon>
        <taxon>Panagrolaimoidea</taxon>
        <taxon>Panagrolaimidae</taxon>
        <taxon>Panagrolaimus</taxon>
    </lineage>
</organism>
<sequence length="485" mass="52760">MCGILGIVLSENAQESTSMAPMAVDCLTALQHRGTESSGLVGTNGCFNDHFEIVKGHGLVRDVYSNESMGALKDSIAVVGHNRYSTAGMKNAINCVQPFVLYTAAGLIAVAHNGELVNAHRSRDKILRSGVGLSTDTDSELIGQIISKTIAQNIKCRGENYEISGDISKELAATMSAIELSYSLVVMTYDRIYAIRDPYGNRPLSIGQIFSTKKPKNGNVNTPLAFIVASETCAFPAGTKFHSEVEAGELIEISKTGVKSVWQPKAFCIFEYVYFARADSMFEGQQVHGVREECGKILAIESPIEVDIVSTVPDSATAATLGYSLQSKVPYEPVLYRNVYVGRSFIQPNNEMRQTAVTRKFGVLKDNVVDKKIVLIDDSIVRGNTMRIIVSMLKEHGAKEVHLRIASPPLRYPCYMGINIASKNELIASKLDENEIAESLGADSVKYLTLEGLEKAVQKGAKLPTESIGHCVACLNGKYPISIDF</sequence>
<accession>A0AC34FA41</accession>
<reference evidence="2" key="1">
    <citation type="submission" date="2022-11" db="UniProtKB">
        <authorList>
            <consortium name="WormBaseParasite"/>
        </authorList>
    </citation>
    <scope>IDENTIFICATION</scope>
</reference>
<dbReference type="WBParaSite" id="ES5_v2.g13697.t1">
    <property type="protein sequence ID" value="ES5_v2.g13697.t1"/>
    <property type="gene ID" value="ES5_v2.g13697"/>
</dbReference>
<name>A0AC34FA41_9BILA</name>
<protein>
    <submittedName>
        <fullName evidence="2">Amidophosphoribosyltransferase</fullName>
    </submittedName>
</protein>
<evidence type="ECO:0000313" key="2">
    <source>
        <dbReference type="WBParaSite" id="ES5_v2.g13697.t1"/>
    </source>
</evidence>
<proteinExistence type="predicted"/>
<evidence type="ECO:0000313" key="1">
    <source>
        <dbReference type="Proteomes" id="UP000887579"/>
    </source>
</evidence>
<dbReference type="Proteomes" id="UP000887579">
    <property type="component" value="Unplaced"/>
</dbReference>